<protein>
    <submittedName>
        <fullName evidence="1">Uncharacterized protein</fullName>
    </submittedName>
</protein>
<proteinExistence type="predicted"/>
<gene>
    <name evidence="1" type="ORF">ceV_141</name>
</gene>
<dbReference type="KEGG" id="vg:26049008"/>
<reference evidence="1 2" key="1">
    <citation type="journal article" date="2015" name="Genome Announc.">
        <title>The 474-Kilobase-Pair Complete Genome Sequence of CeV-01B, a Virus Infecting Haptolina (Chrysochromulina) ericina (Prymnesiophyceae).</title>
        <authorList>
            <person name="Gallot-Lavallee L."/>
            <person name="Pagarete A."/>
            <person name="Legendre M."/>
            <person name="Santini S."/>
            <person name="Sandaa R.A."/>
            <person name="Himmelbauer H."/>
            <person name="Ogata H."/>
            <person name="Bratbak G."/>
            <person name="Claverie J.M."/>
        </authorList>
    </citation>
    <scope>NUCLEOTIDE SEQUENCE [LARGE SCALE GENOMIC DNA]</scope>
    <source>
        <strain evidence="1">CeV-01B</strain>
    </source>
</reference>
<accession>A0A0N9R0Q5</accession>
<keyword evidence="2" id="KW-1185">Reference proteome</keyword>
<name>A0A0N9R0Q5_9VIRU</name>
<organism evidence="1 2">
    <name type="scientific">Chrysochromulina ericina virus CeV-01B</name>
    <dbReference type="NCBI Taxonomy" id="3070830"/>
    <lineage>
        <taxon>Viruses</taxon>
        <taxon>Varidnaviria</taxon>
        <taxon>Bamfordvirae</taxon>
        <taxon>Nucleocytoviricota</taxon>
        <taxon>Megaviricetes</taxon>
        <taxon>Imitervirales</taxon>
        <taxon>Mesomimiviridae</taxon>
        <taxon>Tethysvirus</taxon>
        <taxon>Tethysvirus raunefjordenense</taxon>
    </lineage>
</organism>
<dbReference type="Proteomes" id="UP000203826">
    <property type="component" value="Segment"/>
</dbReference>
<evidence type="ECO:0000313" key="1">
    <source>
        <dbReference type="EMBL" id="ALH23047.1"/>
    </source>
</evidence>
<evidence type="ECO:0000313" key="2">
    <source>
        <dbReference type="Proteomes" id="UP000203826"/>
    </source>
</evidence>
<sequence length="71" mass="8213">MINIVKFFIVGITGIIIGKKFKYIFSRSKKPPLTNEISTQTELTFKEIKDAILYKKDIDAINTGTYKWKIV</sequence>
<dbReference type="EMBL" id="KT820662">
    <property type="protein sequence ID" value="ALH23047.1"/>
    <property type="molecule type" value="Genomic_DNA"/>
</dbReference>